<organism evidence="2 3">
    <name type="scientific">Armillaria luteobubalina</name>
    <dbReference type="NCBI Taxonomy" id="153913"/>
    <lineage>
        <taxon>Eukaryota</taxon>
        <taxon>Fungi</taxon>
        <taxon>Dikarya</taxon>
        <taxon>Basidiomycota</taxon>
        <taxon>Agaricomycotina</taxon>
        <taxon>Agaricomycetes</taxon>
        <taxon>Agaricomycetidae</taxon>
        <taxon>Agaricales</taxon>
        <taxon>Marasmiineae</taxon>
        <taxon>Physalacriaceae</taxon>
        <taxon>Armillaria</taxon>
    </lineage>
</organism>
<proteinExistence type="predicted"/>
<evidence type="ECO:0000313" key="2">
    <source>
        <dbReference type="EMBL" id="KAK0494981.1"/>
    </source>
</evidence>
<keyword evidence="3" id="KW-1185">Reference proteome</keyword>
<evidence type="ECO:0000256" key="1">
    <source>
        <dbReference type="SAM" id="SignalP"/>
    </source>
</evidence>
<protein>
    <submittedName>
        <fullName evidence="2">Uncharacterized protein</fullName>
    </submittedName>
</protein>
<reference evidence="2" key="1">
    <citation type="submission" date="2023-06" db="EMBL/GenBank/DDBJ databases">
        <authorList>
            <consortium name="Lawrence Berkeley National Laboratory"/>
            <person name="Ahrendt S."/>
            <person name="Sahu N."/>
            <person name="Indic B."/>
            <person name="Wong-Bajracharya J."/>
            <person name="Merenyi Z."/>
            <person name="Ke H.-M."/>
            <person name="Monk M."/>
            <person name="Kocsube S."/>
            <person name="Drula E."/>
            <person name="Lipzen A."/>
            <person name="Balint B."/>
            <person name="Henrissat B."/>
            <person name="Andreopoulos B."/>
            <person name="Martin F.M."/>
            <person name="Harder C.B."/>
            <person name="Rigling D."/>
            <person name="Ford K.L."/>
            <person name="Foster G.D."/>
            <person name="Pangilinan J."/>
            <person name="Papanicolaou A."/>
            <person name="Barry K."/>
            <person name="LaButti K."/>
            <person name="Viragh M."/>
            <person name="Koriabine M."/>
            <person name="Yan M."/>
            <person name="Riley R."/>
            <person name="Champramary S."/>
            <person name="Plett K.L."/>
            <person name="Tsai I.J."/>
            <person name="Slot J."/>
            <person name="Sipos G."/>
            <person name="Plett J."/>
            <person name="Nagy L.G."/>
            <person name="Grigoriev I.V."/>
        </authorList>
    </citation>
    <scope>NUCLEOTIDE SEQUENCE</scope>
    <source>
        <strain evidence="2">HWK02</strain>
    </source>
</reference>
<comment type="caution">
    <text evidence="2">The sequence shown here is derived from an EMBL/GenBank/DDBJ whole genome shotgun (WGS) entry which is preliminary data.</text>
</comment>
<dbReference type="Proteomes" id="UP001175228">
    <property type="component" value="Unassembled WGS sequence"/>
</dbReference>
<dbReference type="AlphaFoldDB" id="A0AA39TML6"/>
<gene>
    <name evidence="2" type="ORF">EDD18DRAFT_289860</name>
</gene>
<evidence type="ECO:0000313" key="3">
    <source>
        <dbReference type="Proteomes" id="UP001175228"/>
    </source>
</evidence>
<feature type="chain" id="PRO_5041214520" evidence="1">
    <location>
        <begin position="29"/>
        <end position="141"/>
    </location>
</feature>
<name>A0AA39TML6_9AGAR</name>
<feature type="signal peptide" evidence="1">
    <location>
        <begin position="1"/>
        <end position="28"/>
    </location>
</feature>
<keyword evidence="1" id="KW-0732">Signal</keyword>
<accession>A0AA39TML6</accession>
<sequence>MWRTTLPPVLSVISILCFLLIMDPRSFSSFKPAAPHFIVNSRTEASLKGDLWACAIVPLVIQPTHFGSILRLWLLQMEVLWCQSDIAVDFPSSDPYEALLVIFLSLLWAPDPMPRGLSPERTSLSWAPIPAKQRLALPPAP</sequence>
<dbReference type="EMBL" id="JAUEPU010000019">
    <property type="protein sequence ID" value="KAK0494981.1"/>
    <property type="molecule type" value="Genomic_DNA"/>
</dbReference>